<evidence type="ECO:0000313" key="3">
    <source>
        <dbReference type="Proteomes" id="UP000294739"/>
    </source>
</evidence>
<evidence type="ECO:0008006" key="4">
    <source>
        <dbReference type="Google" id="ProtNLM"/>
    </source>
</evidence>
<organism evidence="2 3">
    <name type="scientific">Jiangella asiatica</name>
    <dbReference type="NCBI Taxonomy" id="2530372"/>
    <lineage>
        <taxon>Bacteria</taxon>
        <taxon>Bacillati</taxon>
        <taxon>Actinomycetota</taxon>
        <taxon>Actinomycetes</taxon>
        <taxon>Jiangellales</taxon>
        <taxon>Jiangellaceae</taxon>
        <taxon>Jiangella</taxon>
    </lineage>
</organism>
<feature type="compositionally biased region" description="Low complexity" evidence="1">
    <location>
        <begin position="39"/>
        <end position="49"/>
    </location>
</feature>
<evidence type="ECO:0000256" key="1">
    <source>
        <dbReference type="SAM" id="MobiDB-lite"/>
    </source>
</evidence>
<proteinExistence type="predicted"/>
<dbReference type="AlphaFoldDB" id="A0A4R5DDI1"/>
<dbReference type="EMBL" id="SMKZ01000016">
    <property type="protein sequence ID" value="TDE09901.1"/>
    <property type="molecule type" value="Genomic_DNA"/>
</dbReference>
<name>A0A4R5DDI1_9ACTN</name>
<reference evidence="2 3" key="1">
    <citation type="submission" date="2019-03" db="EMBL/GenBank/DDBJ databases">
        <title>Draft genome sequences of novel Actinobacteria.</title>
        <authorList>
            <person name="Sahin N."/>
            <person name="Ay H."/>
            <person name="Saygin H."/>
        </authorList>
    </citation>
    <scope>NUCLEOTIDE SEQUENCE [LARGE SCALE GENOMIC DNA]</scope>
    <source>
        <strain evidence="2 3">5K138</strain>
    </source>
</reference>
<dbReference type="Proteomes" id="UP000294739">
    <property type="component" value="Unassembled WGS sequence"/>
</dbReference>
<feature type="region of interest" description="Disordered" evidence="1">
    <location>
        <begin position="39"/>
        <end position="117"/>
    </location>
</feature>
<comment type="caution">
    <text evidence="2">The sequence shown here is derived from an EMBL/GenBank/DDBJ whole genome shotgun (WGS) entry which is preliminary data.</text>
</comment>
<dbReference type="OrthoDB" id="26870at2"/>
<dbReference type="InterPro" id="IPR028082">
    <property type="entry name" value="Peripla_BP_I"/>
</dbReference>
<accession>A0A4R5DDI1</accession>
<dbReference type="InParanoid" id="A0A4R5DDI1"/>
<dbReference type="RefSeq" id="WP_131895122.1">
    <property type="nucleotide sequence ID" value="NZ_SMKZ01000016.1"/>
</dbReference>
<gene>
    <name evidence="2" type="ORF">E1269_13070</name>
</gene>
<keyword evidence="3" id="KW-1185">Reference proteome</keyword>
<protein>
    <recommendedName>
        <fullName evidence="4">ABC transporter substrate-binding protein</fullName>
    </recommendedName>
</protein>
<dbReference type="Gene3D" id="3.40.50.2300">
    <property type="match status" value="2"/>
</dbReference>
<evidence type="ECO:0000313" key="2">
    <source>
        <dbReference type="EMBL" id="TDE09901.1"/>
    </source>
</evidence>
<dbReference type="SUPFAM" id="SSF53822">
    <property type="entry name" value="Periplasmic binding protein-like I"/>
    <property type="match status" value="1"/>
</dbReference>
<sequence>MPIRKPTSGLGRAMGLAHAALVLVILALSASIALVTSPPAPPTTAQLAPGSRQVEGPDEATESPEPTAEAENPYAGIDRSRVRRCVGDPPRQTEDPMSPPCVPYWDGEDNGGETAPGVTETQINIVMPGGIHQIVKGINGLVAHFNERYEFYGRELNVQFLQTEEFLSQLNPAQYAAYAEEIDTEMNAFAVMSPSDSAMGTATTLYDLLAERGIISVDVGAGTRSAAELNEGPNALYQWSFFEPDDVLQQHFVEWACTNLVGQPAIHAGDDLDDDTRRFGVLVQRNAVGASFDPSVLLAGLEACDADLVEPQELTFEFGASEIAGAETTLARLRSQGVTSLACVCGNHFIGRMMIAAEELGWHPEWVSTGIGSQASDANLAPFWPPEQLAHFFGLAPATKAIPLPERPWFAAAREGDPTITPAYGREQQSNWGRSVEQLYLSLLIIASGIQGAGPNLTPETFAAALQGTEFPNPGAAAPPLYQPRVGFGVGDHAFIEDVSLTYWDPTIRPYDDPQLGTYCYVNGGARYQLGGWPSDTVSKFYPEGRPDDVSCW</sequence>